<name>A0A2S7XM22_9GAMM</name>
<dbReference type="EMBL" id="PPGH01000042">
    <property type="protein sequence ID" value="PQJ94784.1"/>
    <property type="molecule type" value="Genomic_DNA"/>
</dbReference>
<keyword evidence="4" id="KW-1185">Reference proteome</keyword>
<evidence type="ECO:0000256" key="2">
    <source>
        <dbReference type="RuleBase" id="RU362080"/>
    </source>
</evidence>
<accession>A0A2S7XM22</accession>
<reference evidence="3 4" key="1">
    <citation type="submission" date="2018-01" db="EMBL/GenBank/DDBJ databases">
        <title>The complete genome sequence of Chromatium okenii LaCa, a purple sulfur bacterium with a turbulent life.</title>
        <authorList>
            <person name="Luedin S.M."/>
            <person name="Liechti N."/>
            <person name="Storelli N."/>
            <person name="Danza F."/>
            <person name="Wittwer M."/>
            <person name="Pothier J.F."/>
            <person name="Tonolla M.A."/>
        </authorList>
    </citation>
    <scope>NUCLEOTIDE SEQUENCE [LARGE SCALE GENOMIC DNA]</scope>
    <source>
        <strain evidence="3 4">LaCa</strain>
    </source>
</reference>
<evidence type="ECO:0000313" key="3">
    <source>
        <dbReference type="EMBL" id="PQJ94784.1"/>
    </source>
</evidence>
<dbReference type="Pfam" id="PF02604">
    <property type="entry name" value="PhdYeFM_antitox"/>
    <property type="match status" value="1"/>
</dbReference>
<comment type="caution">
    <text evidence="3">The sequence shown here is derived from an EMBL/GenBank/DDBJ whole genome shotgun (WGS) entry which is preliminary data.</text>
</comment>
<evidence type="ECO:0000256" key="1">
    <source>
        <dbReference type="ARBA" id="ARBA00009981"/>
    </source>
</evidence>
<evidence type="ECO:0000313" key="4">
    <source>
        <dbReference type="Proteomes" id="UP000239936"/>
    </source>
</evidence>
<dbReference type="InterPro" id="IPR006442">
    <property type="entry name" value="Antitoxin_Phd/YefM"/>
</dbReference>
<dbReference type="Gene3D" id="3.40.1620.10">
    <property type="entry name" value="YefM-like domain"/>
    <property type="match status" value="1"/>
</dbReference>
<dbReference type="InterPro" id="IPR036165">
    <property type="entry name" value="YefM-like_sf"/>
</dbReference>
<dbReference type="RefSeq" id="WP_105075052.1">
    <property type="nucleotide sequence ID" value="NZ_JAFLKP010000013.1"/>
</dbReference>
<dbReference type="InterPro" id="IPR051416">
    <property type="entry name" value="phD-YefM_TA_antitoxins"/>
</dbReference>
<comment type="similarity">
    <text evidence="1 2">Belongs to the phD/YefM antitoxin family.</text>
</comment>
<dbReference type="AlphaFoldDB" id="A0A2S7XM22"/>
<gene>
    <name evidence="3" type="ORF">CXB77_18650</name>
</gene>
<organism evidence="3 4">
    <name type="scientific">Chromatium okenii</name>
    <dbReference type="NCBI Taxonomy" id="61644"/>
    <lineage>
        <taxon>Bacteria</taxon>
        <taxon>Pseudomonadati</taxon>
        <taxon>Pseudomonadota</taxon>
        <taxon>Gammaproteobacteria</taxon>
        <taxon>Chromatiales</taxon>
        <taxon>Chromatiaceae</taxon>
        <taxon>Chromatium</taxon>
    </lineage>
</organism>
<sequence>MQIVNIHEAKTHLSRLLEAVEQGKEVVIARAGQPIALLSAYQPRCKIAPPGSMEGKIWMADDFNDPIDDLFDCLADNDHAPPAGQ</sequence>
<comment type="function">
    <text evidence="2">Antitoxin component of a type II toxin-antitoxin (TA) system.</text>
</comment>
<dbReference type="Proteomes" id="UP000239936">
    <property type="component" value="Unassembled WGS sequence"/>
</dbReference>
<protein>
    <recommendedName>
        <fullName evidence="2">Antitoxin</fullName>
    </recommendedName>
</protein>
<proteinExistence type="inferred from homology"/>
<dbReference type="NCBIfam" id="TIGR01552">
    <property type="entry name" value="phd_fam"/>
    <property type="match status" value="1"/>
</dbReference>
<dbReference type="OrthoDB" id="9800503at2"/>
<dbReference type="SUPFAM" id="SSF143120">
    <property type="entry name" value="YefM-like"/>
    <property type="match status" value="1"/>
</dbReference>
<dbReference type="PANTHER" id="PTHR35377">
    <property type="entry name" value="ANTITOXIN VAPB49-RELATED-RELATED"/>
    <property type="match status" value="1"/>
</dbReference>